<dbReference type="InterPro" id="IPR011989">
    <property type="entry name" value="ARM-like"/>
</dbReference>
<evidence type="ECO:0000313" key="2">
    <source>
        <dbReference type="Proteomes" id="UP000324800"/>
    </source>
</evidence>
<dbReference type="InterPro" id="IPR016024">
    <property type="entry name" value="ARM-type_fold"/>
</dbReference>
<evidence type="ECO:0000313" key="1">
    <source>
        <dbReference type="EMBL" id="KAA6355566.1"/>
    </source>
</evidence>
<dbReference type="Gene3D" id="1.25.10.10">
    <property type="entry name" value="Leucine-rich Repeat Variant"/>
    <property type="match status" value="1"/>
</dbReference>
<dbReference type="EMBL" id="SNRW01034420">
    <property type="protein sequence ID" value="KAA6355566.1"/>
    <property type="molecule type" value="Genomic_DNA"/>
</dbReference>
<reference evidence="1 2" key="1">
    <citation type="submission" date="2019-03" db="EMBL/GenBank/DDBJ databases">
        <title>Single cell metagenomics reveals metabolic interactions within the superorganism composed of flagellate Streblomastix strix and complex community of Bacteroidetes bacteria on its surface.</title>
        <authorList>
            <person name="Treitli S.C."/>
            <person name="Kolisko M."/>
            <person name="Husnik F."/>
            <person name="Keeling P."/>
            <person name="Hampl V."/>
        </authorList>
    </citation>
    <scope>NUCLEOTIDE SEQUENCE [LARGE SCALE GENOMIC DNA]</scope>
    <source>
        <strain evidence="1">ST1C</strain>
    </source>
</reference>
<dbReference type="SUPFAM" id="SSF48371">
    <property type="entry name" value="ARM repeat"/>
    <property type="match status" value="1"/>
</dbReference>
<dbReference type="Proteomes" id="UP000324800">
    <property type="component" value="Unassembled WGS sequence"/>
</dbReference>
<accession>A0A5J4TB07</accession>
<name>A0A5J4TB07_9EUKA</name>
<protein>
    <submittedName>
        <fullName evidence="1">Uncharacterized protein</fullName>
    </submittedName>
</protein>
<organism evidence="1 2">
    <name type="scientific">Streblomastix strix</name>
    <dbReference type="NCBI Taxonomy" id="222440"/>
    <lineage>
        <taxon>Eukaryota</taxon>
        <taxon>Metamonada</taxon>
        <taxon>Preaxostyla</taxon>
        <taxon>Oxymonadida</taxon>
        <taxon>Streblomastigidae</taxon>
        <taxon>Streblomastix</taxon>
    </lineage>
</organism>
<proteinExistence type="predicted"/>
<sequence length="160" mass="18084">MAFASITMSFNDILILLYQKKPFPCLLRLLDHTDIYIASDGILSILNILFGGANITPNNSIHPYYDAMNACGGIEKIMRLFMKNISKYTKDMAAICIGHLFRAREIRDQQIRVEVIGHLKTLVNNAAKWTKSNSKLILRSLSKNVINRVEIESGVFVIPE</sequence>
<dbReference type="AlphaFoldDB" id="A0A5J4TB07"/>
<gene>
    <name evidence="1" type="ORF">EZS28_048907</name>
</gene>
<comment type="caution">
    <text evidence="1">The sequence shown here is derived from an EMBL/GenBank/DDBJ whole genome shotgun (WGS) entry which is preliminary data.</text>
</comment>